<comment type="caution">
    <text evidence="2">The sequence shown here is derived from an EMBL/GenBank/DDBJ whole genome shotgun (WGS) entry which is preliminary data.</text>
</comment>
<accession>A0AAD9K190</accession>
<proteinExistence type="predicted"/>
<dbReference type="Proteomes" id="UP001208570">
    <property type="component" value="Unassembled WGS sequence"/>
</dbReference>
<reference evidence="2" key="1">
    <citation type="journal article" date="2023" name="Mol. Biol. Evol.">
        <title>Third-Generation Sequencing Reveals the Adaptive Role of the Epigenome in Three Deep-Sea Polychaetes.</title>
        <authorList>
            <person name="Perez M."/>
            <person name="Aroh O."/>
            <person name="Sun Y."/>
            <person name="Lan Y."/>
            <person name="Juniper S.K."/>
            <person name="Young C.R."/>
            <person name="Angers B."/>
            <person name="Qian P.Y."/>
        </authorList>
    </citation>
    <scope>NUCLEOTIDE SEQUENCE</scope>
    <source>
        <strain evidence="2">P08H-3</strain>
    </source>
</reference>
<keyword evidence="1" id="KW-1133">Transmembrane helix</keyword>
<keyword evidence="3" id="KW-1185">Reference proteome</keyword>
<keyword evidence="1" id="KW-0472">Membrane</keyword>
<dbReference type="AlphaFoldDB" id="A0AAD9K190"/>
<protein>
    <submittedName>
        <fullName evidence="2">Uncharacterized protein</fullName>
    </submittedName>
</protein>
<evidence type="ECO:0000313" key="2">
    <source>
        <dbReference type="EMBL" id="KAK2163006.1"/>
    </source>
</evidence>
<name>A0AAD9K190_9ANNE</name>
<dbReference type="EMBL" id="JAODUP010000087">
    <property type="protein sequence ID" value="KAK2163006.1"/>
    <property type="molecule type" value="Genomic_DNA"/>
</dbReference>
<gene>
    <name evidence="2" type="ORF">LSH36_87g00006</name>
</gene>
<evidence type="ECO:0000256" key="1">
    <source>
        <dbReference type="SAM" id="Phobius"/>
    </source>
</evidence>
<feature type="transmembrane region" description="Helical" evidence="1">
    <location>
        <begin position="6"/>
        <end position="25"/>
    </location>
</feature>
<evidence type="ECO:0000313" key="3">
    <source>
        <dbReference type="Proteomes" id="UP001208570"/>
    </source>
</evidence>
<sequence>MTTSCLAVEALMTIVGVVLFIKETINFKIRND</sequence>
<keyword evidence="1" id="KW-0812">Transmembrane</keyword>
<organism evidence="2 3">
    <name type="scientific">Paralvinella palmiformis</name>
    <dbReference type="NCBI Taxonomy" id="53620"/>
    <lineage>
        <taxon>Eukaryota</taxon>
        <taxon>Metazoa</taxon>
        <taxon>Spiralia</taxon>
        <taxon>Lophotrochozoa</taxon>
        <taxon>Annelida</taxon>
        <taxon>Polychaeta</taxon>
        <taxon>Sedentaria</taxon>
        <taxon>Canalipalpata</taxon>
        <taxon>Terebellida</taxon>
        <taxon>Terebelliformia</taxon>
        <taxon>Alvinellidae</taxon>
        <taxon>Paralvinella</taxon>
    </lineage>
</organism>